<keyword evidence="6" id="KW-0472">Membrane</keyword>
<dbReference type="PANTHER" id="PTHR30026:SF20">
    <property type="entry name" value="OUTER MEMBRANE PROTEIN TOLC"/>
    <property type="match status" value="1"/>
</dbReference>
<evidence type="ECO:0000256" key="6">
    <source>
        <dbReference type="ARBA" id="ARBA00023136"/>
    </source>
</evidence>
<evidence type="ECO:0000256" key="3">
    <source>
        <dbReference type="ARBA" id="ARBA00022448"/>
    </source>
</evidence>
<reference evidence="12" key="3">
    <citation type="submission" date="2023-03" db="EMBL/GenBank/DDBJ databases">
        <title>Parabacteroides distasonis, a bacteria resistant against UC.</title>
        <authorList>
            <person name="Dai W."/>
        </authorList>
    </citation>
    <scope>NUCLEOTIDE SEQUENCE</scope>
    <source>
        <strain evidence="12">F1-28</strain>
    </source>
</reference>
<dbReference type="EMBL" id="WKMC01000001">
    <property type="protein sequence ID" value="MRZ49270.1"/>
    <property type="molecule type" value="Genomic_DNA"/>
</dbReference>
<keyword evidence="4" id="KW-1134">Transmembrane beta strand</keyword>
<dbReference type="EMBL" id="WKLT01000017">
    <property type="protein sequence ID" value="MRY59553.1"/>
    <property type="molecule type" value="Genomic_DNA"/>
</dbReference>
<organism evidence="8 13">
    <name type="scientific">Parabacteroides distasonis</name>
    <dbReference type="NCBI Taxonomy" id="823"/>
    <lineage>
        <taxon>Bacteria</taxon>
        <taxon>Pseudomonadati</taxon>
        <taxon>Bacteroidota</taxon>
        <taxon>Bacteroidia</taxon>
        <taxon>Bacteroidales</taxon>
        <taxon>Tannerellaceae</taxon>
        <taxon>Parabacteroides</taxon>
    </lineage>
</organism>
<dbReference type="OrthoDB" id="1092554at2"/>
<evidence type="ECO:0000313" key="8">
    <source>
        <dbReference type="EMBL" id="CUM80271.1"/>
    </source>
</evidence>
<dbReference type="GO" id="GO:1990281">
    <property type="term" value="C:efflux pump complex"/>
    <property type="evidence" value="ECO:0007669"/>
    <property type="project" value="TreeGrafter"/>
</dbReference>
<keyword evidence="7" id="KW-0998">Cell outer membrane</keyword>
<keyword evidence="3" id="KW-0813">Transport</keyword>
<dbReference type="GO" id="GO:0015562">
    <property type="term" value="F:efflux transmembrane transporter activity"/>
    <property type="evidence" value="ECO:0007669"/>
    <property type="project" value="InterPro"/>
</dbReference>
<dbReference type="EMBL" id="WKMO01000018">
    <property type="protein sequence ID" value="MSB75023.1"/>
    <property type="molecule type" value="Genomic_DNA"/>
</dbReference>
<evidence type="ECO:0000256" key="5">
    <source>
        <dbReference type="ARBA" id="ARBA00022692"/>
    </source>
</evidence>
<dbReference type="PANTHER" id="PTHR30026">
    <property type="entry name" value="OUTER MEMBRANE PROTEIN TOLC"/>
    <property type="match status" value="1"/>
</dbReference>
<dbReference type="Proteomes" id="UP000441609">
    <property type="component" value="Unassembled WGS sequence"/>
</dbReference>
<protein>
    <submittedName>
        <fullName evidence="12">TolC family protein</fullName>
    </submittedName>
    <submittedName>
        <fullName evidence="9">Transporter</fullName>
    </submittedName>
    <submittedName>
        <fullName evidence="8">Type I secretion outer membrane protein, TolC family</fullName>
    </submittedName>
</protein>
<evidence type="ECO:0000256" key="4">
    <source>
        <dbReference type="ARBA" id="ARBA00022452"/>
    </source>
</evidence>
<evidence type="ECO:0000313" key="9">
    <source>
        <dbReference type="EMBL" id="MRY59553.1"/>
    </source>
</evidence>
<dbReference type="OMA" id="NAQMKIS"/>
<dbReference type="Proteomes" id="UP000095591">
    <property type="component" value="Unassembled WGS sequence"/>
</dbReference>
<dbReference type="AlphaFoldDB" id="A0A173RQQ8"/>
<reference evidence="14 15" key="2">
    <citation type="journal article" date="2019" name="Nat. Med.">
        <title>A library of human gut bacterial isolates paired with longitudinal multiomics data enables mechanistic microbiome research.</title>
        <authorList>
            <person name="Poyet M."/>
            <person name="Groussin M."/>
            <person name="Gibbons S.M."/>
            <person name="Avila-Pacheco J."/>
            <person name="Jiang X."/>
            <person name="Kearney S.M."/>
            <person name="Perrotta A.R."/>
            <person name="Berdy B."/>
            <person name="Zhao S."/>
            <person name="Lieberman T.D."/>
            <person name="Swanson P.K."/>
            <person name="Smith M."/>
            <person name="Roesemann S."/>
            <person name="Alexander J.E."/>
            <person name="Rich S.A."/>
            <person name="Livny J."/>
            <person name="Vlamakis H."/>
            <person name="Clish C."/>
            <person name="Bullock K."/>
            <person name="Deik A."/>
            <person name="Scott J."/>
            <person name="Pierce K.A."/>
            <person name="Xavier R.J."/>
            <person name="Alm E.J."/>
        </authorList>
    </citation>
    <scope>NUCLEOTIDE SEQUENCE [LARGE SCALE GENOMIC DNA]</scope>
    <source>
        <strain evidence="11 15">BIOML-A20</strain>
        <strain evidence="10 14">BIOML-A32</strain>
        <strain evidence="9 16">BIOML-A41</strain>
    </source>
</reference>
<accession>A0A173RQQ8</accession>
<name>A0A173RQQ8_PARDI</name>
<dbReference type="Pfam" id="PF02321">
    <property type="entry name" value="OEP"/>
    <property type="match status" value="1"/>
</dbReference>
<evidence type="ECO:0000313" key="12">
    <source>
        <dbReference type="EMBL" id="WET65687.1"/>
    </source>
</evidence>
<evidence type="ECO:0000313" key="15">
    <source>
        <dbReference type="Proteomes" id="UP000441609"/>
    </source>
</evidence>
<dbReference type="EMBL" id="CYXP01000001">
    <property type="protein sequence ID" value="CUM80271.1"/>
    <property type="molecule type" value="Genomic_DNA"/>
</dbReference>
<dbReference type="GO" id="GO:0009279">
    <property type="term" value="C:cell outer membrane"/>
    <property type="evidence" value="ECO:0007669"/>
    <property type="project" value="UniProtKB-SubCell"/>
</dbReference>
<evidence type="ECO:0000313" key="11">
    <source>
        <dbReference type="EMBL" id="MSB75023.1"/>
    </source>
</evidence>
<sequence>MKNLFIILFIFSILSAIAQKKKTYFDKATTVEVTSGSDSIQAMLDDYERIQLPPLSVFLESVYDHPSIKIYEAKKDEANAEMKVTKREWLDYFRVYGQYQYGRLVQLSSHETVEYPEYLTSLGSNQHTYSAGISVSIPFGDLFSRGQKVRARKARFRQLDYEYEISIEERKLKILEAYNNVLQALATLKAKSDAAALYNAQMKISEQDFINGKIDITTLAMERGRRSGAVISYQEGRATLHNAVTLLEMLTNVKIINR</sequence>
<dbReference type="InterPro" id="IPR051906">
    <property type="entry name" value="TolC-like"/>
</dbReference>
<comment type="subcellular location">
    <subcellularLocation>
        <location evidence="1">Cell outer membrane</location>
    </subcellularLocation>
</comment>
<dbReference type="Proteomes" id="UP000463337">
    <property type="component" value="Unassembled WGS sequence"/>
</dbReference>
<dbReference type="Gene3D" id="1.20.1600.10">
    <property type="entry name" value="Outer membrane efflux proteins (OEP)"/>
    <property type="match status" value="1"/>
</dbReference>
<evidence type="ECO:0000313" key="16">
    <source>
        <dbReference type="Proteomes" id="UP000463337"/>
    </source>
</evidence>
<evidence type="ECO:0000256" key="7">
    <source>
        <dbReference type="ARBA" id="ARBA00023237"/>
    </source>
</evidence>
<dbReference type="Proteomes" id="UP000441358">
    <property type="component" value="Unassembled WGS sequence"/>
</dbReference>
<evidence type="ECO:0000256" key="1">
    <source>
        <dbReference type="ARBA" id="ARBA00004442"/>
    </source>
</evidence>
<evidence type="ECO:0000256" key="2">
    <source>
        <dbReference type="ARBA" id="ARBA00007613"/>
    </source>
</evidence>
<proteinExistence type="inferred from homology"/>
<dbReference type="RefSeq" id="WP_005856573.1">
    <property type="nucleotide sequence ID" value="NZ_AP019729.1"/>
</dbReference>
<dbReference type="SUPFAM" id="SSF56954">
    <property type="entry name" value="Outer membrane efflux proteins (OEP)"/>
    <property type="match status" value="1"/>
</dbReference>
<dbReference type="Proteomes" id="UP001221009">
    <property type="component" value="Chromosome"/>
</dbReference>
<evidence type="ECO:0000313" key="10">
    <source>
        <dbReference type="EMBL" id="MRZ49270.1"/>
    </source>
</evidence>
<dbReference type="InterPro" id="IPR003423">
    <property type="entry name" value="OMP_efflux"/>
</dbReference>
<comment type="similarity">
    <text evidence="2">Belongs to the outer membrane factor (OMF) (TC 1.B.17) family.</text>
</comment>
<dbReference type="EMBL" id="CP120353">
    <property type="protein sequence ID" value="WET65687.1"/>
    <property type="molecule type" value="Genomic_DNA"/>
</dbReference>
<dbReference type="GO" id="GO:0015288">
    <property type="term" value="F:porin activity"/>
    <property type="evidence" value="ECO:0007669"/>
    <property type="project" value="TreeGrafter"/>
</dbReference>
<gene>
    <name evidence="8" type="ORF">ERS852429_00644</name>
    <name evidence="9" type="ORF">GKD59_16875</name>
    <name evidence="10" type="ORF">GKD66_03230</name>
    <name evidence="11" type="ORF">GKD70_17325</name>
    <name evidence="12" type="ORF">P2T59_06785</name>
</gene>
<reference evidence="8 13" key="1">
    <citation type="submission" date="2015-09" db="EMBL/GenBank/DDBJ databases">
        <authorList>
            <consortium name="Pathogen Informatics"/>
        </authorList>
    </citation>
    <scope>NUCLEOTIDE SEQUENCE [LARGE SCALE GENOMIC DNA]</scope>
    <source>
        <strain evidence="8 13">2789STDY5608872</strain>
    </source>
</reference>
<evidence type="ECO:0000313" key="14">
    <source>
        <dbReference type="Proteomes" id="UP000441358"/>
    </source>
</evidence>
<keyword evidence="5" id="KW-0812">Transmembrane</keyword>
<evidence type="ECO:0000313" key="13">
    <source>
        <dbReference type="Proteomes" id="UP000095591"/>
    </source>
</evidence>